<dbReference type="KEGG" id="dcr:108196164"/>
<feature type="compositionally biased region" description="Polar residues" evidence="3">
    <location>
        <begin position="317"/>
        <end position="329"/>
    </location>
</feature>
<comment type="similarity">
    <text evidence="2">Belongs to the IQD family.</text>
</comment>
<name>A0AAF0XPZ1_DAUCS</name>
<reference evidence="4" key="2">
    <citation type="submission" date="2022-03" db="EMBL/GenBank/DDBJ databases">
        <title>Draft title - Genomic analysis of global carrot germplasm unveils the trajectory of domestication and the origin of high carotenoid orange carrot.</title>
        <authorList>
            <person name="Iorizzo M."/>
            <person name="Ellison S."/>
            <person name="Senalik D."/>
            <person name="Macko-Podgorni A."/>
            <person name="Grzebelus D."/>
            <person name="Bostan H."/>
            <person name="Rolling W."/>
            <person name="Curaba J."/>
            <person name="Simon P."/>
        </authorList>
    </citation>
    <scope>NUCLEOTIDE SEQUENCE</scope>
    <source>
        <tissue evidence="4">Leaf</tissue>
    </source>
</reference>
<dbReference type="PROSITE" id="PS50096">
    <property type="entry name" value="IQ"/>
    <property type="match status" value="2"/>
</dbReference>
<dbReference type="PROSITE" id="PS00018">
    <property type="entry name" value="EF_HAND_1"/>
    <property type="match status" value="1"/>
</dbReference>
<proteinExistence type="inferred from homology"/>
<dbReference type="GO" id="GO:0005516">
    <property type="term" value="F:calmodulin binding"/>
    <property type="evidence" value="ECO:0007669"/>
    <property type="project" value="UniProtKB-KW"/>
</dbReference>
<sequence length="400" mass="45048">MGASGKWIIWFISRRKIQTTRDPQKMVAGKSRKWKLWKSSSSENEVQTSLKVPTTKVEDRLSVSVDSDSPYVVALATVVRASARDFMVVRQEWASIRIQTAFRAFLARQALRALKALVRLQAIVRGRLVRKQAAVTLKCMQALVRVQARARARACSESQASEDDLNDNGFINQGEWCDSPGTIEEMQAKLKMKEEGAIKRERALTYAIQQQQLRKKEFGLNSRKNKVATPKVSKSSSGWNCLEGWMTPVSKHKQDYSVWPCSNSSESDSVKITRNNISTRISARPCITSPIIRSTSGPCSELFYDDSSTSNSSASTFGTPRSSNSQSERTTAKRNYMNLTESIKAKQRASNHLSRNVKDHATEKLQLRKKSSPLSKMLARRSSDCDMYSDDMEDLYPPLI</sequence>
<dbReference type="Gene3D" id="1.20.5.190">
    <property type="match status" value="1"/>
</dbReference>
<keyword evidence="5" id="KW-1185">Reference proteome</keyword>
<feature type="region of interest" description="Disordered" evidence="3">
    <location>
        <begin position="368"/>
        <end position="389"/>
    </location>
</feature>
<dbReference type="PANTHER" id="PTHR32295">
    <property type="entry name" value="IQ-DOMAIN 5-RELATED"/>
    <property type="match status" value="1"/>
</dbReference>
<dbReference type="PANTHER" id="PTHR32295:SF126">
    <property type="entry name" value="PROTEIN IQ-DOMAIN 8"/>
    <property type="match status" value="1"/>
</dbReference>
<feature type="region of interest" description="Disordered" evidence="3">
    <location>
        <begin position="310"/>
        <end position="331"/>
    </location>
</feature>
<reference evidence="4" key="1">
    <citation type="journal article" date="2016" name="Nat. Genet.">
        <title>A high-quality carrot genome assembly provides new insights into carotenoid accumulation and asterid genome evolution.</title>
        <authorList>
            <person name="Iorizzo M."/>
            <person name="Ellison S."/>
            <person name="Senalik D."/>
            <person name="Zeng P."/>
            <person name="Satapoomin P."/>
            <person name="Huang J."/>
            <person name="Bowman M."/>
            <person name="Iovene M."/>
            <person name="Sanseverino W."/>
            <person name="Cavagnaro P."/>
            <person name="Yildiz M."/>
            <person name="Macko-Podgorni A."/>
            <person name="Moranska E."/>
            <person name="Grzebelus E."/>
            <person name="Grzebelus D."/>
            <person name="Ashrafi H."/>
            <person name="Zheng Z."/>
            <person name="Cheng S."/>
            <person name="Spooner D."/>
            <person name="Van Deynze A."/>
            <person name="Simon P."/>
        </authorList>
    </citation>
    <scope>NUCLEOTIDE SEQUENCE</scope>
    <source>
        <tissue evidence="4">Leaf</tissue>
    </source>
</reference>
<evidence type="ECO:0000256" key="2">
    <source>
        <dbReference type="ARBA" id="ARBA00024341"/>
    </source>
</evidence>
<organism evidence="4 5">
    <name type="scientific">Daucus carota subsp. sativus</name>
    <name type="common">Carrot</name>
    <dbReference type="NCBI Taxonomy" id="79200"/>
    <lineage>
        <taxon>Eukaryota</taxon>
        <taxon>Viridiplantae</taxon>
        <taxon>Streptophyta</taxon>
        <taxon>Embryophyta</taxon>
        <taxon>Tracheophyta</taxon>
        <taxon>Spermatophyta</taxon>
        <taxon>Magnoliopsida</taxon>
        <taxon>eudicotyledons</taxon>
        <taxon>Gunneridae</taxon>
        <taxon>Pentapetalae</taxon>
        <taxon>asterids</taxon>
        <taxon>campanulids</taxon>
        <taxon>Apiales</taxon>
        <taxon>Apiaceae</taxon>
        <taxon>Apioideae</taxon>
        <taxon>Scandiceae</taxon>
        <taxon>Daucinae</taxon>
        <taxon>Daucus</taxon>
        <taxon>Daucus sect. Daucus</taxon>
    </lineage>
</organism>
<dbReference type="InterPro" id="IPR018247">
    <property type="entry name" value="EF_Hand_1_Ca_BS"/>
</dbReference>
<gene>
    <name evidence="4" type="ORF">DCAR_0730297</name>
</gene>
<dbReference type="Proteomes" id="UP000077755">
    <property type="component" value="Chromosome 7"/>
</dbReference>
<protein>
    <recommendedName>
        <fullName evidence="6">DUF4005 domain-containing protein</fullName>
    </recommendedName>
</protein>
<evidence type="ECO:0008006" key="6">
    <source>
        <dbReference type="Google" id="ProtNLM"/>
    </source>
</evidence>
<evidence type="ECO:0000256" key="1">
    <source>
        <dbReference type="ARBA" id="ARBA00022860"/>
    </source>
</evidence>
<dbReference type="EMBL" id="CP093349">
    <property type="protein sequence ID" value="WOH10824.1"/>
    <property type="molecule type" value="Genomic_DNA"/>
</dbReference>
<evidence type="ECO:0000313" key="4">
    <source>
        <dbReference type="EMBL" id="WOH10824.1"/>
    </source>
</evidence>
<keyword evidence="1" id="KW-0112">Calmodulin-binding</keyword>
<evidence type="ECO:0000313" key="5">
    <source>
        <dbReference type="Proteomes" id="UP000077755"/>
    </source>
</evidence>
<dbReference type="AlphaFoldDB" id="A0AAF0XPZ1"/>
<accession>A0AAF0XPZ1</accession>
<evidence type="ECO:0000256" key="3">
    <source>
        <dbReference type="SAM" id="MobiDB-lite"/>
    </source>
</evidence>